<dbReference type="PANTHER" id="PTHR11219">
    <property type="entry name" value="TENEURIN AND N-ACETYLGLUCOSAMINE-1-PHOSPHODIESTER ALPHA-N-ACETYLGLUCOSAMINIDASE"/>
    <property type="match status" value="1"/>
</dbReference>
<keyword evidence="7" id="KW-1185">Reference proteome</keyword>
<evidence type="ECO:0000256" key="3">
    <source>
        <dbReference type="ARBA" id="ARBA00023157"/>
    </source>
</evidence>
<dbReference type="InterPro" id="IPR051216">
    <property type="entry name" value="Teneurin"/>
</dbReference>
<proteinExistence type="predicted"/>
<feature type="domain" description="Tox-GHH" evidence="4">
    <location>
        <begin position="742"/>
        <end position="818"/>
    </location>
</feature>
<dbReference type="NCBIfam" id="TIGR03696">
    <property type="entry name" value="Rhs_assc_core"/>
    <property type="match status" value="1"/>
</dbReference>
<dbReference type="InterPro" id="IPR022385">
    <property type="entry name" value="Rhs_assc_core"/>
</dbReference>
<dbReference type="Proteomes" id="UP001153620">
    <property type="component" value="Chromosome 4"/>
</dbReference>
<protein>
    <recommendedName>
        <fullName evidence="8">Tox-GHH domain-containing protein</fullName>
    </recommendedName>
</protein>
<gene>
    <name evidence="6" type="ORF">CHIRRI_LOCUS14039</name>
</gene>
<accession>A0A9N9WYZ1</accession>
<dbReference type="GO" id="GO:0008045">
    <property type="term" value="P:motor neuron axon guidance"/>
    <property type="evidence" value="ECO:0007669"/>
    <property type="project" value="TreeGrafter"/>
</dbReference>
<evidence type="ECO:0000313" key="6">
    <source>
        <dbReference type="EMBL" id="CAG9811230.1"/>
    </source>
</evidence>
<dbReference type="Pfam" id="PF25023">
    <property type="entry name" value="TEN_YD-shell"/>
    <property type="match status" value="1"/>
</dbReference>
<evidence type="ECO:0000313" key="7">
    <source>
        <dbReference type="Proteomes" id="UP001153620"/>
    </source>
</evidence>
<evidence type="ECO:0000256" key="2">
    <source>
        <dbReference type="ARBA" id="ARBA00022737"/>
    </source>
</evidence>
<keyword evidence="2" id="KW-0677">Repeat</keyword>
<dbReference type="InterPro" id="IPR056823">
    <property type="entry name" value="TEN-like_YD-shell"/>
</dbReference>
<name>A0A9N9WYZ1_9DIPT</name>
<evidence type="ECO:0000259" key="4">
    <source>
        <dbReference type="Pfam" id="PF15636"/>
    </source>
</evidence>
<sequence>MYPLKITTPRRSDYLLQYDESGALQSLTTPRGHIHTFSLQTSFGFMKYQYHSPTQRHPFELQYDDQGNLLAKILPHQSGKIVYVYDLNGRLETILAGLSQTHYTYQEGTGLLKQVEVKEPGFELRREFRYHTGLLKDEKIKFSSKGTITASHYKYQYDSQARVSAIEMTLDGKDLPMLRFKFHQNHGTLLNVSDLKISRNVNRTVIEDVSKNYFTITDYDEHGRVKSVLINIKSVDAFRLELEHDSRNRIKTHKVTIGRQPSMDKINYNADGHVMEVSGTNNWKYLYDENGNVVGIMEQGDKMNFGYDPADRVIQVGDVEFNTYDSRGFVTRRGEQKYRYNNRGQLTHAMERDKFQTWYCYDDLDRMVMWYDEKGNVTQFFYANLMNRNLVTHMHQPKSGRTFRFIYDDRSNLIAVETSDQRFYVATDQNGSPLAYFDVNANVVKQIRRTPFGKIIKDTNPEFYVPIGFHGGLMDPNTNLIYINSRLYDPTVGQWMTPDWERLANNMVLPTDVFTYRFRNNDPINGWRSQEHDQQSIGLMSDINSWIKMLGYDVDRMQGSKYINSVLHKPEFRIKSEQISPEFGAISGLRSIIDKIDESFSNVEIVPRSLLFDYIPITQPRIAYRRGIFGEGVLFSRVDNRALVSVIDSSNSVVQDVVSSVFNNSFFLDLHFNIHSQDVFYFVKDNIMKLRDDTEELRRLGGMFNVTTHDINDHGSENGKELRLHGSDAIVIIKYGVDPITERRRILKHAHKRAVDRAWENEKTLIAGGAEGSVSWTEDEKEELLQNGEVEHYDGVDIHSIHKYPQLADDPSNVVFQRSSKTH</sequence>
<evidence type="ECO:0000259" key="5">
    <source>
        <dbReference type="Pfam" id="PF25023"/>
    </source>
</evidence>
<dbReference type="Gene3D" id="2.180.10.10">
    <property type="entry name" value="RHS repeat-associated core"/>
    <property type="match status" value="1"/>
</dbReference>
<reference evidence="6" key="1">
    <citation type="submission" date="2022-01" db="EMBL/GenBank/DDBJ databases">
        <authorList>
            <person name="King R."/>
        </authorList>
    </citation>
    <scope>NUCLEOTIDE SEQUENCE</scope>
</reference>
<evidence type="ECO:0008006" key="8">
    <source>
        <dbReference type="Google" id="ProtNLM"/>
    </source>
</evidence>
<keyword evidence="3" id="KW-1015">Disulfide bond</keyword>
<dbReference type="EMBL" id="OU895880">
    <property type="protein sequence ID" value="CAG9811230.1"/>
    <property type="molecule type" value="Genomic_DNA"/>
</dbReference>
<reference evidence="6" key="2">
    <citation type="submission" date="2022-10" db="EMBL/GenBank/DDBJ databases">
        <authorList>
            <consortium name="ENA_rothamsted_submissions"/>
            <consortium name="culmorum"/>
            <person name="King R."/>
        </authorList>
    </citation>
    <scope>NUCLEOTIDE SEQUENCE</scope>
</reference>
<dbReference type="Pfam" id="PF23538">
    <property type="entry name" value="Teneurin_ABD"/>
    <property type="match status" value="1"/>
</dbReference>
<dbReference type="OrthoDB" id="442731at2759"/>
<dbReference type="InterPro" id="IPR028916">
    <property type="entry name" value="Tox-GHH_dom"/>
</dbReference>
<dbReference type="NCBIfam" id="TIGR01643">
    <property type="entry name" value="YD_repeat_2x"/>
    <property type="match status" value="1"/>
</dbReference>
<feature type="domain" description="Teneurin-like YD-shell" evidence="5">
    <location>
        <begin position="3"/>
        <end position="524"/>
    </location>
</feature>
<dbReference type="AlphaFoldDB" id="A0A9N9WYZ1"/>
<evidence type="ECO:0000256" key="1">
    <source>
        <dbReference type="ARBA" id="ARBA00022536"/>
    </source>
</evidence>
<keyword evidence="1" id="KW-0245">EGF-like domain</keyword>
<dbReference type="Pfam" id="PF15636">
    <property type="entry name" value="Tox-GHH"/>
    <property type="match status" value="1"/>
</dbReference>
<dbReference type="InterPro" id="IPR006530">
    <property type="entry name" value="YD"/>
</dbReference>
<organism evidence="6 7">
    <name type="scientific">Chironomus riparius</name>
    <dbReference type="NCBI Taxonomy" id="315576"/>
    <lineage>
        <taxon>Eukaryota</taxon>
        <taxon>Metazoa</taxon>
        <taxon>Ecdysozoa</taxon>
        <taxon>Arthropoda</taxon>
        <taxon>Hexapoda</taxon>
        <taxon>Insecta</taxon>
        <taxon>Pterygota</taxon>
        <taxon>Neoptera</taxon>
        <taxon>Endopterygota</taxon>
        <taxon>Diptera</taxon>
        <taxon>Nematocera</taxon>
        <taxon>Chironomoidea</taxon>
        <taxon>Chironomidae</taxon>
        <taxon>Chironominae</taxon>
        <taxon>Chironomus</taxon>
    </lineage>
</organism>
<dbReference type="PANTHER" id="PTHR11219:SF72">
    <property type="entry name" value="TENEURIN-M"/>
    <property type="match status" value="1"/>
</dbReference>